<evidence type="ECO:0000256" key="4">
    <source>
        <dbReference type="ARBA" id="ARBA00023163"/>
    </source>
</evidence>
<dbReference type="GO" id="GO:0003712">
    <property type="term" value="F:transcription coregulator activity"/>
    <property type="evidence" value="ECO:0007669"/>
    <property type="project" value="InterPro"/>
</dbReference>
<evidence type="ECO:0000256" key="2">
    <source>
        <dbReference type="ARBA" id="ARBA00005389"/>
    </source>
</evidence>
<gene>
    <name evidence="6" type="primary">MED10</name>
    <name evidence="7" type="ORF">LOD99_10477</name>
</gene>
<evidence type="ECO:0000313" key="8">
    <source>
        <dbReference type="Proteomes" id="UP001165289"/>
    </source>
</evidence>
<dbReference type="EMBL" id="JAKMXF010000038">
    <property type="protein sequence ID" value="KAI6660199.1"/>
    <property type="molecule type" value="Genomic_DNA"/>
</dbReference>
<organism evidence="7 8">
    <name type="scientific">Oopsacas minuta</name>
    <dbReference type="NCBI Taxonomy" id="111878"/>
    <lineage>
        <taxon>Eukaryota</taxon>
        <taxon>Metazoa</taxon>
        <taxon>Porifera</taxon>
        <taxon>Hexactinellida</taxon>
        <taxon>Hexasterophora</taxon>
        <taxon>Lyssacinosida</taxon>
        <taxon>Leucopsacidae</taxon>
        <taxon>Oopsacas</taxon>
    </lineage>
</organism>
<keyword evidence="6" id="KW-0010">Activator</keyword>
<accession>A0AAV7KJ51</accession>
<evidence type="ECO:0000256" key="1">
    <source>
        <dbReference type="ARBA" id="ARBA00004123"/>
    </source>
</evidence>
<dbReference type="Pfam" id="PF09748">
    <property type="entry name" value="Med10"/>
    <property type="match status" value="1"/>
</dbReference>
<keyword evidence="5 6" id="KW-0539">Nucleus</keyword>
<keyword evidence="4 6" id="KW-0804">Transcription</keyword>
<dbReference type="InterPro" id="IPR019145">
    <property type="entry name" value="Mediator_Med10"/>
</dbReference>
<comment type="caution">
    <text evidence="7">The sequence shown here is derived from an EMBL/GenBank/DDBJ whole genome shotgun (WGS) entry which is preliminary data.</text>
</comment>
<dbReference type="AlphaFoldDB" id="A0AAV7KJ51"/>
<reference evidence="7 8" key="1">
    <citation type="journal article" date="2023" name="BMC Biol.">
        <title>The compact genome of the sponge Oopsacas minuta (Hexactinellida) is lacking key metazoan core genes.</title>
        <authorList>
            <person name="Santini S."/>
            <person name="Schenkelaars Q."/>
            <person name="Jourda C."/>
            <person name="Duchesne M."/>
            <person name="Belahbib H."/>
            <person name="Rocher C."/>
            <person name="Selva M."/>
            <person name="Riesgo A."/>
            <person name="Vervoort M."/>
            <person name="Leys S.P."/>
            <person name="Kodjabachian L."/>
            <person name="Le Bivic A."/>
            <person name="Borchiellini C."/>
            <person name="Claverie J.M."/>
            <person name="Renard E."/>
        </authorList>
    </citation>
    <scope>NUCLEOTIDE SEQUENCE [LARGE SCALE GENOMIC DNA]</scope>
    <source>
        <strain evidence="7">SPO-2</strain>
    </source>
</reference>
<comment type="function">
    <text evidence="6">Component of the Mediator complex, a coactivator involved in the regulated transcription of nearly all RNA polymerase II-dependent genes. Mediator functions as a bridge to convey information from gene-specific regulatory proteins to the basal RNA polymerase II transcription machinery. Mediator is recruited to promoters by direct interactions with regulatory proteins and serves as a scaffold for the assembly of a functional preinitiation complex with RNA polymerase II and the general transcription factors.</text>
</comment>
<evidence type="ECO:0000256" key="6">
    <source>
        <dbReference type="RuleBase" id="RU364146"/>
    </source>
</evidence>
<comment type="subcellular location">
    <subcellularLocation>
        <location evidence="1 6">Nucleus</location>
    </subcellularLocation>
</comment>
<comment type="subunit">
    <text evidence="6">Component of the Mediator complex.</text>
</comment>
<evidence type="ECO:0000256" key="3">
    <source>
        <dbReference type="ARBA" id="ARBA00023015"/>
    </source>
</evidence>
<comment type="similarity">
    <text evidence="2 6">Belongs to the Mediator complex subunit 10 family.</text>
</comment>
<proteinExistence type="inferred from homology"/>
<name>A0AAV7KJ51_9METZ</name>
<dbReference type="GO" id="GO:0006357">
    <property type="term" value="P:regulation of transcription by RNA polymerase II"/>
    <property type="evidence" value="ECO:0007669"/>
    <property type="project" value="InterPro"/>
</dbReference>
<evidence type="ECO:0000256" key="5">
    <source>
        <dbReference type="ARBA" id="ARBA00023242"/>
    </source>
</evidence>
<dbReference type="GO" id="GO:0016592">
    <property type="term" value="C:mediator complex"/>
    <property type="evidence" value="ECO:0007669"/>
    <property type="project" value="InterPro"/>
</dbReference>
<evidence type="ECO:0000313" key="7">
    <source>
        <dbReference type="EMBL" id="KAI6660199.1"/>
    </source>
</evidence>
<dbReference type="Proteomes" id="UP001165289">
    <property type="component" value="Unassembled WGS sequence"/>
</dbReference>
<protein>
    <recommendedName>
        <fullName evidence="6">Mediator of RNA polymerase II transcription subunit 10</fullName>
    </recommendedName>
    <alternativeName>
        <fullName evidence="6">Mediator complex subunit 10</fullName>
    </alternativeName>
</protein>
<keyword evidence="8" id="KW-1185">Reference proteome</keyword>
<sequence>MFRFSFKLGRKLMSKEQGKEKLGEVCHHLEQMIVDTRTVGIMVDDFQSGNQARLNQNLNKIIDNLRMLDNLKGHLYDIMIPKDVLNYVDEGKSPELYNKDCLEKSLAKQEVVQAKVNIYKKLHDQLLKDLKEYYPEMVHAYKKSRK</sequence>
<keyword evidence="3 6" id="KW-0805">Transcription regulation</keyword>